<evidence type="ECO:0000256" key="2">
    <source>
        <dbReference type="SAM" id="Phobius"/>
    </source>
</evidence>
<dbReference type="AlphaFoldDB" id="A0A511Z4W7"/>
<dbReference type="InterPro" id="IPR050922">
    <property type="entry name" value="LytR/CpsA/Psr_CW_biosynth"/>
</dbReference>
<gene>
    <name evidence="4" type="primary">lytR_1</name>
    <name evidence="4" type="ORF">SLU01_07980</name>
</gene>
<dbReference type="OrthoDB" id="27330at2"/>
<comment type="caution">
    <text evidence="4">The sequence shown here is derived from an EMBL/GenBank/DDBJ whole genome shotgun (WGS) entry which is preliminary data.</text>
</comment>
<keyword evidence="2" id="KW-0472">Membrane</keyword>
<proteinExistence type="inferred from homology"/>
<feature type="transmembrane region" description="Helical" evidence="2">
    <location>
        <begin position="12"/>
        <end position="35"/>
    </location>
</feature>
<dbReference type="RefSeq" id="WP_147055582.1">
    <property type="nucleotide sequence ID" value="NZ_BJYL01000009.1"/>
</dbReference>
<evidence type="ECO:0000313" key="5">
    <source>
        <dbReference type="Proteomes" id="UP000321901"/>
    </source>
</evidence>
<keyword evidence="2" id="KW-1133">Transmembrane helix</keyword>
<feature type="domain" description="Cell envelope-related transcriptional attenuator" evidence="3">
    <location>
        <begin position="85"/>
        <end position="226"/>
    </location>
</feature>
<evidence type="ECO:0000256" key="1">
    <source>
        <dbReference type="ARBA" id="ARBA00006068"/>
    </source>
</evidence>
<dbReference type="NCBIfam" id="TIGR00350">
    <property type="entry name" value="lytR_cpsA_psr"/>
    <property type="match status" value="1"/>
</dbReference>
<sequence length="310" mass="35279">MEAAEKGSYKRILIWLGILVGIFVIAVIIYSLFFVKELTETAKVMHEPIERIVSEKREEPIVFQEKEPFSVLVLGVDEREGDKGRSDTMIVLAVNPTLQSTKMMSIPRDTYVDIIDLGIKDKLNHAYAFGGIEMSLATVEHFLDIPIDYVVQVNMESFKDIIDAVGGVAVHNSLDFTVDNFSFPEGEIKLKGEEALAFVRMRYDDPRGDFGRQDRQKQVVHAILREGASITSLLNYKGIFEAIGKNVRTNMTFDEMVEVQKNYRDAAKSVEQIRFEKGEGTRMNGIWYYITDPAELEEVKTELRKHLGLE</sequence>
<dbReference type="PANTHER" id="PTHR33392:SF6">
    <property type="entry name" value="POLYISOPRENYL-TEICHOIC ACID--PEPTIDOGLYCAN TEICHOIC ACID TRANSFERASE TAGU"/>
    <property type="match status" value="1"/>
</dbReference>
<dbReference type="Pfam" id="PF03816">
    <property type="entry name" value="LytR_cpsA_psr"/>
    <property type="match status" value="1"/>
</dbReference>
<organism evidence="4 5">
    <name type="scientific">Sporosarcina luteola</name>
    <dbReference type="NCBI Taxonomy" id="582850"/>
    <lineage>
        <taxon>Bacteria</taxon>
        <taxon>Bacillati</taxon>
        <taxon>Bacillota</taxon>
        <taxon>Bacilli</taxon>
        <taxon>Bacillales</taxon>
        <taxon>Caryophanaceae</taxon>
        <taxon>Sporosarcina</taxon>
    </lineage>
</organism>
<accession>A0A511Z4W7</accession>
<reference evidence="4 5" key="1">
    <citation type="submission" date="2019-07" db="EMBL/GenBank/DDBJ databases">
        <title>Whole genome shotgun sequence of Sporosarcina luteola NBRC 105378.</title>
        <authorList>
            <person name="Hosoyama A."/>
            <person name="Uohara A."/>
            <person name="Ohji S."/>
            <person name="Ichikawa N."/>
        </authorList>
    </citation>
    <scope>NUCLEOTIDE SEQUENCE [LARGE SCALE GENOMIC DNA]</scope>
    <source>
        <strain evidence="4 5">NBRC 105378</strain>
    </source>
</reference>
<keyword evidence="2" id="KW-0812">Transmembrane</keyword>
<name>A0A511Z4W7_9BACL</name>
<comment type="similarity">
    <text evidence="1">Belongs to the LytR/CpsA/Psr (LCP) family.</text>
</comment>
<keyword evidence="5" id="KW-1185">Reference proteome</keyword>
<evidence type="ECO:0000313" key="4">
    <source>
        <dbReference type="EMBL" id="GEN82486.1"/>
    </source>
</evidence>
<protein>
    <submittedName>
        <fullName evidence="4">Transcriptional regulator LytR</fullName>
    </submittedName>
</protein>
<dbReference type="InterPro" id="IPR004474">
    <property type="entry name" value="LytR_CpsA_psr"/>
</dbReference>
<dbReference type="EMBL" id="BJYL01000009">
    <property type="protein sequence ID" value="GEN82486.1"/>
    <property type="molecule type" value="Genomic_DNA"/>
</dbReference>
<dbReference type="Proteomes" id="UP000321901">
    <property type="component" value="Unassembled WGS sequence"/>
</dbReference>
<dbReference type="Gene3D" id="3.40.630.190">
    <property type="entry name" value="LCP protein"/>
    <property type="match status" value="1"/>
</dbReference>
<evidence type="ECO:0000259" key="3">
    <source>
        <dbReference type="Pfam" id="PF03816"/>
    </source>
</evidence>
<dbReference type="PANTHER" id="PTHR33392">
    <property type="entry name" value="POLYISOPRENYL-TEICHOIC ACID--PEPTIDOGLYCAN TEICHOIC ACID TRANSFERASE TAGU"/>
    <property type="match status" value="1"/>
</dbReference>